<feature type="compositionally biased region" description="Basic residues" evidence="2">
    <location>
        <begin position="339"/>
        <end position="356"/>
    </location>
</feature>
<feature type="region of interest" description="Disordered" evidence="2">
    <location>
        <begin position="304"/>
        <end position="356"/>
    </location>
</feature>
<dbReference type="Gene3D" id="3.40.50.300">
    <property type="entry name" value="P-loop containing nucleotide triphosphate hydrolases"/>
    <property type="match status" value="1"/>
</dbReference>
<dbReference type="FunCoup" id="L0HAP4">
    <property type="interactions" value="53"/>
</dbReference>
<dbReference type="KEGG" id="mfo:Metfor_0747"/>
<dbReference type="GeneID" id="14310060"/>
<dbReference type="InterPro" id="IPR041623">
    <property type="entry name" value="NOG1_N"/>
</dbReference>
<dbReference type="HOGENOM" id="CLU_011784_0_0_2"/>
<dbReference type="PANTHER" id="PTHR45759">
    <property type="entry name" value="NUCLEOLAR GTP-BINDING PROTEIN 1"/>
    <property type="match status" value="1"/>
</dbReference>
<dbReference type="PROSITE" id="PS51710">
    <property type="entry name" value="G_OBG"/>
    <property type="match status" value="1"/>
</dbReference>
<dbReference type="PRINTS" id="PR00326">
    <property type="entry name" value="GTP1OBG"/>
</dbReference>
<dbReference type="eggNOG" id="arCOG00352">
    <property type="taxonomic scope" value="Archaea"/>
</dbReference>
<dbReference type="GO" id="GO:0005525">
    <property type="term" value="F:GTP binding"/>
    <property type="evidence" value="ECO:0007669"/>
    <property type="project" value="InterPro"/>
</dbReference>
<reference evidence="4 5" key="2">
    <citation type="journal article" date="2014" name="Genome Announc.">
        <title>Complete Genome Sequence of Methanoregula formicica SMSPT, a Mesophilic Hydrogenotrophic Methanogen Isolated from a Methanogenic Upflow Anaerobic Sludge Blanket Reactor.</title>
        <authorList>
            <person name="Yamamoto K."/>
            <person name="Tamaki H."/>
            <person name="Cadillo-Quiroz H."/>
            <person name="Imachi H."/>
            <person name="Kyrpides N."/>
            <person name="Woyke T."/>
            <person name="Goodwin L."/>
            <person name="Zinder S.H."/>
            <person name="Kamagata Y."/>
            <person name="Liu W.T."/>
        </authorList>
    </citation>
    <scope>NUCLEOTIDE SEQUENCE [LARGE SCALE GENOMIC DNA]</scope>
    <source>
        <strain evidence="5">DSM 22288 / NBRC 105244 / SMSP</strain>
    </source>
</reference>
<dbReference type="SUPFAM" id="SSF52540">
    <property type="entry name" value="P-loop containing nucleoside triphosphate hydrolases"/>
    <property type="match status" value="1"/>
</dbReference>
<dbReference type="Pfam" id="PF17835">
    <property type="entry name" value="NOG1_N"/>
    <property type="match status" value="1"/>
</dbReference>
<dbReference type="STRING" id="593750.Metfor_0747"/>
<keyword evidence="1" id="KW-0547">Nucleotide-binding</keyword>
<dbReference type="InterPro" id="IPR031167">
    <property type="entry name" value="G_OBG"/>
</dbReference>
<evidence type="ECO:0000256" key="1">
    <source>
        <dbReference type="ARBA" id="ARBA00022741"/>
    </source>
</evidence>
<dbReference type="InterPro" id="IPR006073">
    <property type="entry name" value="GTP-bd"/>
</dbReference>
<organism evidence="4 5">
    <name type="scientific">Methanoregula formicica (strain DSM 22288 / NBRC 105244 / SMSP)</name>
    <dbReference type="NCBI Taxonomy" id="593750"/>
    <lineage>
        <taxon>Archaea</taxon>
        <taxon>Methanobacteriati</taxon>
        <taxon>Methanobacteriota</taxon>
        <taxon>Stenosarchaea group</taxon>
        <taxon>Methanomicrobia</taxon>
        <taxon>Methanomicrobiales</taxon>
        <taxon>Methanoregulaceae</taxon>
        <taxon>Methanoregula</taxon>
    </lineage>
</organism>
<dbReference type="RefSeq" id="WP_015284771.1">
    <property type="nucleotide sequence ID" value="NC_019943.1"/>
</dbReference>
<reference evidence="5" key="1">
    <citation type="submission" date="2011-12" db="EMBL/GenBank/DDBJ databases">
        <title>Complete sequence of Methanoregula formicicum SMSP.</title>
        <authorList>
            <person name="Lucas S."/>
            <person name="Han J."/>
            <person name="Lapidus A."/>
            <person name="Cheng J.-F."/>
            <person name="Goodwin L."/>
            <person name="Pitluck S."/>
            <person name="Peters L."/>
            <person name="Ovchinnikova G."/>
            <person name="Teshima H."/>
            <person name="Detter J.C."/>
            <person name="Han C."/>
            <person name="Tapia R."/>
            <person name="Land M."/>
            <person name="Hauser L."/>
            <person name="Kyrpides N."/>
            <person name="Ivanova N."/>
            <person name="Pagani I."/>
            <person name="Imachi H."/>
            <person name="Tamaki H."/>
            <person name="Sekiguchi Y."/>
            <person name="Kamagata Y."/>
            <person name="Cadillo-Quiroz H."/>
            <person name="Zinder S."/>
            <person name="Liu W.-T."/>
            <person name="Woyke T."/>
        </authorList>
    </citation>
    <scope>NUCLEOTIDE SEQUENCE [LARGE SCALE GENOMIC DNA]</scope>
    <source>
        <strain evidence="5">DSM 22288 / NBRC 105244 / SMSP</strain>
    </source>
</reference>
<dbReference type="NCBIfam" id="TIGR00231">
    <property type="entry name" value="small_GTP"/>
    <property type="match status" value="1"/>
</dbReference>
<dbReference type="CDD" id="cd01897">
    <property type="entry name" value="NOG"/>
    <property type="match status" value="1"/>
</dbReference>
<dbReference type="Proteomes" id="UP000010824">
    <property type="component" value="Chromosome"/>
</dbReference>
<dbReference type="InterPro" id="IPR005225">
    <property type="entry name" value="Small_GTP-bd"/>
</dbReference>
<feature type="domain" description="OBG-type G" evidence="3">
    <location>
        <begin position="150"/>
        <end position="210"/>
    </location>
</feature>
<evidence type="ECO:0000259" key="3">
    <source>
        <dbReference type="PROSITE" id="PS51710"/>
    </source>
</evidence>
<dbReference type="AlphaFoldDB" id="L0HAP4"/>
<dbReference type="EMBL" id="CP003167">
    <property type="protein sequence ID" value="AGB01807.1"/>
    <property type="molecule type" value="Genomic_DNA"/>
</dbReference>
<sequence>MPTVPTADEILDRSFRRAAKKMKEKTNKERANQEFVRAVGAAIHDRLVYIIRGFPEFEKIHPFYRDLAEILYGIDRIKQSLGAVGWAAKHTKMVGNQLAFQSRKAEDTLVVRKRAVARLASMVHQIDKDLHFLNEVRNVLRTLPNIEEGFTIVIAGYPNVGKSSFIRRVSSADPEVASYPFTTKGIIVGHREMGRERIQFVDTPGILDRPVEERNAIEKQALSAIMNVADVILFITDPSEHCGYPMCVQLSLLEEVKGMVSVPVIVVANKSDISVADGYITMSTADGTGIDAVLAELLVHKPEPEARRRSEDIRSALPQEPEEAESYTDEGMLGADKPQRKRVRRPRKPRTKTGNE</sequence>
<evidence type="ECO:0000256" key="2">
    <source>
        <dbReference type="SAM" id="MobiDB-lite"/>
    </source>
</evidence>
<proteinExistence type="predicted"/>
<keyword evidence="5" id="KW-1185">Reference proteome</keyword>
<name>L0HAP4_METFS</name>
<dbReference type="Gene3D" id="1.20.120.1190">
    <property type="match status" value="1"/>
</dbReference>
<dbReference type="InParanoid" id="L0HAP4"/>
<evidence type="ECO:0000313" key="4">
    <source>
        <dbReference type="EMBL" id="AGB01807.1"/>
    </source>
</evidence>
<dbReference type="InterPro" id="IPR027417">
    <property type="entry name" value="P-loop_NTPase"/>
</dbReference>
<dbReference type="Pfam" id="PF01926">
    <property type="entry name" value="MMR_HSR1"/>
    <property type="match status" value="1"/>
</dbReference>
<gene>
    <name evidence="4" type="ordered locus">Metfor_0747</name>
</gene>
<protein>
    <submittedName>
        <fullName evidence="4">Small GTP-binding protein domain protein</fullName>
    </submittedName>
</protein>
<evidence type="ECO:0000313" key="5">
    <source>
        <dbReference type="Proteomes" id="UP000010824"/>
    </source>
</evidence>
<feature type="compositionally biased region" description="Basic and acidic residues" evidence="2">
    <location>
        <begin position="304"/>
        <end position="314"/>
    </location>
</feature>
<accession>L0HAP4</accession>